<proteinExistence type="predicted"/>
<gene>
    <name evidence="4" type="ORF">SAMN02745138_02476</name>
</gene>
<dbReference type="EMBL" id="FRAH01000050">
    <property type="protein sequence ID" value="SHK86423.1"/>
    <property type="molecule type" value="Genomic_DNA"/>
</dbReference>
<dbReference type="Gene3D" id="2.60.40.10">
    <property type="entry name" value="Immunoglobulins"/>
    <property type="match status" value="1"/>
</dbReference>
<dbReference type="PANTHER" id="PTHR35902:SF3">
    <property type="entry name" value="NPCBM-ASSOCIATED, NEW3 DOMAIN OF ALPHA-GALACTOSIDASE"/>
    <property type="match status" value="1"/>
</dbReference>
<dbReference type="InterPro" id="IPR013783">
    <property type="entry name" value="Ig-like_fold"/>
</dbReference>
<dbReference type="GO" id="GO:0003810">
    <property type="term" value="F:protein-glutamine gamma-glutamyltransferase activity"/>
    <property type="evidence" value="ECO:0007669"/>
    <property type="project" value="InterPro"/>
</dbReference>
<protein>
    <submittedName>
        <fullName evidence="4">Uncharacterized conserved protein</fullName>
    </submittedName>
</protein>
<organism evidence="4 5">
    <name type="scientific">Anaerotignum lactatifermentans DSM 14214</name>
    <dbReference type="NCBI Taxonomy" id="1121323"/>
    <lineage>
        <taxon>Bacteria</taxon>
        <taxon>Bacillati</taxon>
        <taxon>Bacillota</taxon>
        <taxon>Clostridia</taxon>
        <taxon>Lachnospirales</taxon>
        <taxon>Anaerotignaceae</taxon>
        <taxon>Anaerotignum</taxon>
    </lineage>
</organism>
<dbReference type="SUPFAM" id="SSF49309">
    <property type="entry name" value="Transglutaminase, two C-terminal domains"/>
    <property type="match status" value="1"/>
</dbReference>
<feature type="chain" id="PRO_5012658120" evidence="3">
    <location>
        <begin position="29"/>
        <end position="714"/>
    </location>
</feature>
<feature type="signal peptide" evidence="3">
    <location>
        <begin position="1"/>
        <end position="28"/>
    </location>
</feature>
<dbReference type="PANTHER" id="PTHR35902">
    <property type="entry name" value="S-LAYER DOMAIN-LIKE PROTEIN-RELATED"/>
    <property type="match status" value="1"/>
</dbReference>
<reference evidence="4 5" key="1">
    <citation type="submission" date="2016-11" db="EMBL/GenBank/DDBJ databases">
        <authorList>
            <person name="Jaros S."/>
            <person name="Januszkiewicz K."/>
            <person name="Wedrychowicz H."/>
        </authorList>
    </citation>
    <scope>NUCLEOTIDE SEQUENCE [LARGE SCALE GENOMIC DNA]</scope>
    <source>
        <strain evidence="4 5">DSM 14214</strain>
    </source>
</reference>
<evidence type="ECO:0000313" key="4">
    <source>
        <dbReference type="EMBL" id="SHK86423.1"/>
    </source>
</evidence>
<keyword evidence="5" id="KW-1185">Reference proteome</keyword>
<accession>A0A1M6VY75</accession>
<feature type="transmembrane region" description="Helical" evidence="2">
    <location>
        <begin position="658"/>
        <end position="676"/>
    </location>
</feature>
<keyword evidence="3" id="KW-0732">Signal</keyword>
<dbReference type="RefSeq" id="WP_072852254.1">
    <property type="nucleotide sequence ID" value="NZ_FRAH01000050.1"/>
</dbReference>
<feature type="compositionally biased region" description="Acidic residues" evidence="1">
    <location>
        <begin position="690"/>
        <end position="714"/>
    </location>
</feature>
<evidence type="ECO:0000256" key="2">
    <source>
        <dbReference type="SAM" id="Phobius"/>
    </source>
</evidence>
<dbReference type="InterPro" id="IPR036238">
    <property type="entry name" value="Transglutaminase_C_sf"/>
</dbReference>
<evidence type="ECO:0000256" key="3">
    <source>
        <dbReference type="SAM" id="SignalP"/>
    </source>
</evidence>
<keyword evidence="2" id="KW-0812">Transmembrane</keyword>
<sequence length="714" mass="78316">MRKITWKSVFAMILSVSILMGLSVPIMAEDKFDIGTPQVFVAGDGVYEVENNKENRLSIQVKNKGNAIADNVVVRAKSEEAMPPFKLNFSDGENVGSLGVNGTKTLKLYVNMNGSPDKASYPITLSYTYKDPLGGSYSGSDTIYIKLKGFDREPSYLFDQMKMTPESLSPGTGGTLTGRVKNTGSQIMYQAEVILDKLTTEGISLSGGFSSVQLGTLNIGQEGKFSFPLATSADMAAGNYPVTVKLKYMDEMGKEYEKTQDYYINVGGVSGKASQIIIRNMKEPAGTYGVNQNFPIQFELYNAGQVAAKDIIITAEGLDPSAVVPKSSSVKNVMSLAPGASMPMTFTFAGTNQASSQNYAIQFTVEYTSGGTKVNTFKQYAGVNISNPKKDKEEEGEDDKNKSKPKIIVSKYVCDPLIVMAGEEFDLNLSLMNTHKDKGVKNIKMFLTLAEETSSETEKSGNIFTPVNSSNTYYFDAIPPKGTVDKELRLYVVPNAQPKTYTLTVNFEYEDAEGNEYTAQELLGINVEQVTELNMDEFAMPETVEQYMPVTVSFSYYNTGKVALNNVMFKVEGDVDCSQRSTYVGNMDPGASDYYEVTFTPNTIGEVPVSIVATYEDASGETIEQRRDYVLNVTEPMMPEGEEDGAEPPQNGLTMKNIIIGIGVIVILGMGLFLFIRGQKKDPDGFAESMDFEDEDEELEDDDEDDDDKEGMPL</sequence>
<evidence type="ECO:0000256" key="1">
    <source>
        <dbReference type="SAM" id="MobiDB-lite"/>
    </source>
</evidence>
<dbReference type="Proteomes" id="UP000183975">
    <property type="component" value="Unassembled WGS sequence"/>
</dbReference>
<feature type="region of interest" description="Disordered" evidence="1">
    <location>
        <begin position="684"/>
        <end position="714"/>
    </location>
</feature>
<dbReference type="AlphaFoldDB" id="A0A1M6VY75"/>
<keyword evidence="2" id="KW-1133">Transmembrane helix</keyword>
<dbReference type="OrthoDB" id="1704454at2"/>
<keyword evidence="2" id="KW-0472">Membrane</keyword>
<evidence type="ECO:0000313" key="5">
    <source>
        <dbReference type="Proteomes" id="UP000183975"/>
    </source>
</evidence>
<name>A0A1M6VY75_9FIRM</name>